<comment type="caution">
    <text evidence="1">The sequence shown here is derived from an EMBL/GenBank/DDBJ whole genome shotgun (WGS) entry which is preliminary data.</text>
</comment>
<evidence type="ECO:0000313" key="1">
    <source>
        <dbReference type="EMBL" id="MEQ2233847.1"/>
    </source>
</evidence>
<keyword evidence="2" id="KW-1185">Reference proteome</keyword>
<dbReference type="Proteomes" id="UP001482620">
    <property type="component" value="Unassembled WGS sequence"/>
</dbReference>
<sequence length="125" mass="13853">MYLRREHGFPGCLFWTQASSRTSTRLIRRSVLVRLEATLEGEILLGLEHKLTSKTESLSSWISFASSSEAYLSPKSLCHHHSQTPALPDRSGVDTGVANEISRLALSAVLLSSEVDAKRKIFHST</sequence>
<accession>A0ABV0TNN3</accession>
<protein>
    <submittedName>
        <fullName evidence="1">Uncharacterized protein</fullName>
    </submittedName>
</protein>
<dbReference type="EMBL" id="JAHRIQ010037996">
    <property type="protein sequence ID" value="MEQ2233847.1"/>
    <property type="molecule type" value="Genomic_DNA"/>
</dbReference>
<gene>
    <name evidence="1" type="ORF">ILYODFUR_026002</name>
</gene>
<reference evidence="1 2" key="1">
    <citation type="submission" date="2021-06" db="EMBL/GenBank/DDBJ databases">
        <authorList>
            <person name="Palmer J.M."/>
        </authorList>
    </citation>
    <scope>NUCLEOTIDE SEQUENCE [LARGE SCALE GENOMIC DNA]</scope>
    <source>
        <strain evidence="2">if_2019</strain>
        <tissue evidence="1">Muscle</tissue>
    </source>
</reference>
<organism evidence="1 2">
    <name type="scientific">Ilyodon furcidens</name>
    <name type="common">goldbreast splitfin</name>
    <dbReference type="NCBI Taxonomy" id="33524"/>
    <lineage>
        <taxon>Eukaryota</taxon>
        <taxon>Metazoa</taxon>
        <taxon>Chordata</taxon>
        <taxon>Craniata</taxon>
        <taxon>Vertebrata</taxon>
        <taxon>Euteleostomi</taxon>
        <taxon>Actinopterygii</taxon>
        <taxon>Neopterygii</taxon>
        <taxon>Teleostei</taxon>
        <taxon>Neoteleostei</taxon>
        <taxon>Acanthomorphata</taxon>
        <taxon>Ovalentaria</taxon>
        <taxon>Atherinomorphae</taxon>
        <taxon>Cyprinodontiformes</taxon>
        <taxon>Goodeidae</taxon>
        <taxon>Ilyodon</taxon>
    </lineage>
</organism>
<proteinExistence type="predicted"/>
<evidence type="ECO:0000313" key="2">
    <source>
        <dbReference type="Proteomes" id="UP001482620"/>
    </source>
</evidence>
<name>A0ABV0TNN3_9TELE</name>